<evidence type="ECO:0000313" key="2">
    <source>
        <dbReference type="EMBL" id="KGD62522.1"/>
    </source>
</evidence>
<sequence>MRYFLAALLALALSGCDNNTPEPESAPGEVTDMSAAVADIPATDWQNNADQTFQNGAAAWQQAMNDFEQNREQAQLDALREQLESWYAAFVDHYLLAASRACQLNQQELLNRMDTWPLYPGYLDALPEWPESGLISDPYLEMTRKSLRTQHGATDASEASLGFAALFVALNGTEETPKALPLLAGDDEIALRRREYLQLATELLLTDAKLLSVEAPLDSQALKCGLEHTLARDARKASTDLEAEGLFIPATVREVNAERLLKGVRNMDQTALEAWAEKAPGIEEALAASKKEGPDALATWLNQP</sequence>
<gene>
    <name evidence="2" type="ORF">T9A_00813</name>
</gene>
<dbReference type="EMBL" id="ARXU01000002">
    <property type="protein sequence ID" value="KGD62522.1"/>
    <property type="molecule type" value="Genomic_DNA"/>
</dbReference>
<evidence type="ECO:0000256" key="1">
    <source>
        <dbReference type="SAM" id="Coils"/>
    </source>
</evidence>
<accession>A0ABR4WG25</accession>
<dbReference type="InterPro" id="IPR038352">
    <property type="entry name" value="Imelysin_sf"/>
</dbReference>
<protein>
    <recommendedName>
        <fullName evidence="4">Imelysin-like domain-containing protein</fullName>
    </recommendedName>
</protein>
<organism evidence="2 3">
    <name type="scientific">Alcanivorax jadensis T9</name>
    <dbReference type="NCBI Taxonomy" id="1177181"/>
    <lineage>
        <taxon>Bacteria</taxon>
        <taxon>Pseudomonadati</taxon>
        <taxon>Pseudomonadota</taxon>
        <taxon>Gammaproteobacteria</taxon>
        <taxon>Oceanospirillales</taxon>
        <taxon>Alcanivoracaceae</taxon>
        <taxon>Alcanivorax</taxon>
    </lineage>
</organism>
<reference evidence="2 3" key="1">
    <citation type="submission" date="2012-09" db="EMBL/GenBank/DDBJ databases">
        <title>Genome Sequence of alkane-degrading Bacterium Alcanivorax jadensis T9.</title>
        <authorList>
            <person name="Lai Q."/>
            <person name="Shao Z."/>
        </authorList>
    </citation>
    <scope>NUCLEOTIDE SEQUENCE [LARGE SCALE GENOMIC DNA]</scope>
    <source>
        <strain evidence="2 3">T9</strain>
    </source>
</reference>
<keyword evidence="1" id="KW-0175">Coiled coil</keyword>
<keyword evidence="3" id="KW-1185">Reference proteome</keyword>
<feature type="coiled-coil region" evidence="1">
    <location>
        <begin position="57"/>
        <end position="89"/>
    </location>
</feature>
<dbReference type="PROSITE" id="PS51257">
    <property type="entry name" value="PROKAR_LIPOPROTEIN"/>
    <property type="match status" value="1"/>
</dbReference>
<name>A0ABR4WG25_9GAMM</name>
<evidence type="ECO:0008006" key="4">
    <source>
        <dbReference type="Google" id="ProtNLM"/>
    </source>
</evidence>
<comment type="caution">
    <text evidence="2">The sequence shown here is derived from an EMBL/GenBank/DDBJ whole genome shotgun (WGS) entry which is preliminary data.</text>
</comment>
<dbReference type="Proteomes" id="UP000029443">
    <property type="component" value="Unassembled WGS sequence"/>
</dbReference>
<dbReference type="RefSeq" id="WP_052042472.1">
    <property type="nucleotide sequence ID" value="NZ_ARXU01000002.1"/>
</dbReference>
<proteinExistence type="predicted"/>
<evidence type="ECO:0000313" key="3">
    <source>
        <dbReference type="Proteomes" id="UP000029443"/>
    </source>
</evidence>
<dbReference type="Gene3D" id="1.20.1420.20">
    <property type="entry name" value="M75 peptidase, HXXE motif"/>
    <property type="match status" value="1"/>
</dbReference>